<evidence type="ECO:0000256" key="3">
    <source>
        <dbReference type="SAM" id="MobiDB-lite"/>
    </source>
</evidence>
<evidence type="ECO:0000313" key="6">
    <source>
        <dbReference type="Proteomes" id="UP001497453"/>
    </source>
</evidence>
<dbReference type="Proteomes" id="UP001497453">
    <property type="component" value="Chromosome 1"/>
</dbReference>
<protein>
    <recommendedName>
        <fullName evidence="4">PCI domain-containing protein</fullName>
    </recommendedName>
</protein>
<dbReference type="InterPro" id="IPR045237">
    <property type="entry name" value="COPS7/eIF3m"/>
</dbReference>
<keyword evidence="6" id="KW-1185">Reference proteome</keyword>
<dbReference type="PROSITE" id="PS50250">
    <property type="entry name" value="PCI"/>
    <property type="match status" value="1"/>
</dbReference>
<evidence type="ECO:0000313" key="5">
    <source>
        <dbReference type="EMBL" id="CAL1696755.1"/>
    </source>
</evidence>
<dbReference type="PANTHER" id="PTHR15350:SF5">
    <property type="entry name" value="COP9 SIGNALOSOME COMPLEX SUBUNIT 7"/>
    <property type="match status" value="1"/>
</dbReference>
<keyword evidence="2" id="KW-0736">Signalosome</keyword>
<dbReference type="SMART" id="SM00088">
    <property type="entry name" value="PINT"/>
    <property type="match status" value="1"/>
</dbReference>
<sequence>MELGSSSVGKLEPFLLMSKSAKGAAAAKLVQDATSAPGVFVFSELLELPNIQELATNEQLAKFYTLLELFAYRTYTDYLQHKDSLPPLNQAQITKLKHLTLISLAMDRRVLPYAQLLQTLQMPTIRDLEDLIIDAIYQDVIRGKLDQKGQQFDVEYTMGRDVEPGKIESLLVALQDWASTTAAVLSTLDDRLSTLTRQAAAEKKAKSEYETVYHKNLKEMADKQREAKFNASRVGVKPTLPSGPSAAGLAFAEREKERERLERERERENGMDVDDPTDPKGKNKKTPAPDPSKNRKRNRF</sequence>
<proteinExistence type="inferred from homology"/>
<name>A0ABP1CM35_9APHY</name>
<dbReference type="Pfam" id="PF22061">
    <property type="entry name" value="CSN7_HB_subdom"/>
    <property type="match status" value="1"/>
</dbReference>
<feature type="domain" description="PCI" evidence="4">
    <location>
        <begin position="1"/>
        <end position="159"/>
    </location>
</feature>
<gene>
    <name evidence="5" type="ORF">GFSPODELE1_LOCUS1327</name>
</gene>
<accession>A0ABP1CM35</accession>
<organism evidence="5 6">
    <name type="scientific">Somion occarium</name>
    <dbReference type="NCBI Taxonomy" id="3059160"/>
    <lineage>
        <taxon>Eukaryota</taxon>
        <taxon>Fungi</taxon>
        <taxon>Dikarya</taxon>
        <taxon>Basidiomycota</taxon>
        <taxon>Agaricomycotina</taxon>
        <taxon>Agaricomycetes</taxon>
        <taxon>Polyporales</taxon>
        <taxon>Cerrenaceae</taxon>
        <taxon>Somion</taxon>
    </lineage>
</organism>
<comment type="similarity">
    <text evidence="1">Belongs to the CSN7/EIF3M family. CSN7 subfamily.</text>
</comment>
<reference evidence="6" key="1">
    <citation type="submission" date="2024-04" db="EMBL/GenBank/DDBJ databases">
        <authorList>
            <person name="Shaw F."/>
            <person name="Minotto A."/>
        </authorList>
    </citation>
    <scope>NUCLEOTIDE SEQUENCE [LARGE SCALE GENOMIC DNA]</scope>
</reference>
<evidence type="ECO:0000256" key="1">
    <source>
        <dbReference type="ARBA" id="ARBA00008482"/>
    </source>
</evidence>
<feature type="region of interest" description="Disordered" evidence="3">
    <location>
        <begin position="229"/>
        <end position="300"/>
    </location>
</feature>
<evidence type="ECO:0000256" key="2">
    <source>
        <dbReference type="ARBA" id="ARBA00022790"/>
    </source>
</evidence>
<dbReference type="InterPro" id="IPR000717">
    <property type="entry name" value="PCI_dom"/>
</dbReference>
<feature type="compositionally biased region" description="Basic and acidic residues" evidence="3">
    <location>
        <begin position="252"/>
        <end position="270"/>
    </location>
</feature>
<dbReference type="EMBL" id="OZ037944">
    <property type="protein sequence ID" value="CAL1696755.1"/>
    <property type="molecule type" value="Genomic_DNA"/>
</dbReference>
<dbReference type="PANTHER" id="PTHR15350">
    <property type="entry name" value="COP9 SIGNALOSOME COMPLEX SUBUNIT 7/DENDRITIC CELL PROTEIN GA17"/>
    <property type="match status" value="1"/>
</dbReference>
<evidence type="ECO:0000259" key="4">
    <source>
        <dbReference type="PROSITE" id="PS50250"/>
    </source>
</evidence>
<dbReference type="Pfam" id="PF01399">
    <property type="entry name" value="PCI"/>
    <property type="match status" value="1"/>
</dbReference>